<dbReference type="PIRSF" id="PIRSF006060">
    <property type="entry name" value="AA_transporter"/>
    <property type="match status" value="1"/>
</dbReference>
<evidence type="ECO:0000313" key="8">
    <source>
        <dbReference type="EMBL" id="SEO42571.1"/>
    </source>
</evidence>
<feature type="transmembrane region" description="Helical" evidence="6">
    <location>
        <begin position="199"/>
        <end position="219"/>
    </location>
</feature>
<evidence type="ECO:0000256" key="5">
    <source>
        <dbReference type="ARBA" id="ARBA00023136"/>
    </source>
</evidence>
<sequence length="639" mass="70214">MALKGLFRKKTVQDILKQVEKNNADGHNALGKHLTARDLTAFGIAAIVGAGIFSTIGKASADGGPAVIFLFLFTAIACSFAAFAYAEFASMVPVSGSAYTYSYVAFGEIIAWIIGWALIMEYSVGNITVAISWSDYFTGLLESGGLHLPQWVQMDFLSASRGFDDATALMQGGKEYANLSPALQDAYTAWTTSPVIGSFHFVADLPALLIIVLITALIYRGMKESRNASNIMVVVKLCIVLLVIAVGVFYVDTANWDPFAPNGVTGVLKGVSAVFFAYIGFDAISTTAEECKDPQRDLPRGMMWAIIICTILYIAIALVLTGMVPYDQLNVGDPLAFVFEKLDLKWMSGIIAVSAVVAMASVLLVFQMGQPRIWMSMSRDGLLPKRFSKVHPKYKTPSYATIVTGFVVAVPALFLNLTLVTDLCSIGTLFAFVLVCAGVLVLQNRTDIPRGKFKTPYVNSKYILPVFIIIGLVFAFGYNEKATMNFITNETQINSSADIITSLNKEETQKVYDYLVRIDAKNSTDETPDLEHLLSQYQKDDAKYSSIIAGLPIADAVKYESGFSLFKHKIPMWIFLIVLAGLSVWSFKSNLSLIPLLGLICCLYMMAELSVWNWIYFGIWLLIGLVIYFSFSRKNSKLN</sequence>
<feature type="transmembrane region" description="Helical" evidence="6">
    <location>
        <begin position="231"/>
        <end position="251"/>
    </location>
</feature>
<organism evidence="8 9">
    <name type="scientific">Flavobacterium sinopsychrotolerans</name>
    <dbReference type="NCBI Taxonomy" id="604089"/>
    <lineage>
        <taxon>Bacteria</taxon>
        <taxon>Pseudomonadati</taxon>
        <taxon>Bacteroidota</taxon>
        <taxon>Flavobacteriia</taxon>
        <taxon>Flavobacteriales</taxon>
        <taxon>Flavobacteriaceae</taxon>
        <taxon>Flavobacterium</taxon>
    </lineage>
</organism>
<dbReference type="Proteomes" id="UP000198657">
    <property type="component" value="Unassembled WGS sequence"/>
</dbReference>
<feature type="transmembrane region" description="Helical" evidence="6">
    <location>
        <begin position="399"/>
        <end position="419"/>
    </location>
</feature>
<keyword evidence="3 6" id="KW-0812">Transmembrane</keyword>
<keyword evidence="5 6" id="KW-0472">Membrane</keyword>
<evidence type="ECO:0000256" key="2">
    <source>
        <dbReference type="ARBA" id="ARBA00022448"/>
    </source>
</evidence>
<dbReference type="Gene3D" id="1.20.1740.10">
    <property type="entry name" value="Amino acid/polyamine transporter I"/>
    <property type="match status" value="1"/>
</dbReference>
<evidence type="ECO:0000313" key="9">
    <source>
        <dbReference type="Proteomes" id="UP000198657"/>
    </source>
</evidence>
<dbReference type="PANTHER" id="PTHR43243:SF4">
    <property type="entry name" value="CATIONIC AMINO ACID TRANSPORTER 4"/>
    <property type="match status" value="1"/>
</dbReference>
<feature type="transmembrane region" description="Helical" evidence="6">
    <location>
        <begin position="425"/>
        <end position="442"/>
    </location>
</feature>
<feature type="transmembrane region" description="Helical" evidence="6">
    <location>
        <begin position="39"/>
        <end position="60"/>
    </location>
</feature>
<reference evidence="9" key="1">
    <citation type="submission" date="2016-10" db="EMBL/GenBank/DDBJ databases">
        <authorList>
            <person name="Varghese N."/>
            <person name="Submissions S."/>
        </authorList>
    </citation>
    <scope>NUCLEOTIDE SEQUENCE [LARGE SCALE GENOMIC DNA]</scope>
    <source>
        <strain evidence="9">CGMCC 1.8704</strain>
    </source>
</reference>
<keyword evidence="9" id="KW-1185">Reference proteome</keyword>
<dbReference type="PANTHER" id="PTHR43243">
    <property type="entry name" value="INNER MEMBRANE TRANSPORTER YGJI-RELATED"/>
    <property type="match status" value="1"/>
</dbReference>
<dbReference type="GO" id="GO:0015171">
    <property type="term" value="F:amino acid transmembrane transporter activity"/>
    <property type="evidence" value="ECO:0007669"/>
    <property type="project" value="TreeGrafter"/>
</dbReference>
<evidence type="ECO:0000256" key="6">
    <source>
        <dbReference type="SAM" id="Phobius"/>
    </source>
</evidence>
<feature type="transmembrane region" description="Helical" evidence="6">
    <location>
        <begin position="263"/>
        <end position="281"/>
    </location>
</feature>
<dbReference type="AlphaFoldDB" id="A0A1H8PLA7"/>
<dbReference type="InterPro" id="IPR029485">
    <property type="entry name" value="CAT_C"/>
</dbReference>
<evidence type="ECO:0000256" key="1">
    <source>
        <dbReference type="ARBA" id="ARBA00004141"/>
    </source>
</evidence>
<feature type="transmembrane region" description="Helical" evidence="6">
    <location>
        <begin position="591"/>
        <end position="607"/>
    </location>
</feature>
<dbReference type="EMBL" id="FODN01000006">
    <property type="protein sequence ID" value="SEO42571.1"/>
    <property type="molecule type" value="Genomic_DNA"/>
</dbReference>
<evidence type="ECO:0000259" key="7">
    <source>
        <dbReference type="Pfam" id="PF13906"/>
    </source>
</evidence>
<feature type="transmembrane region" description="Helical" evidence="6">
    <location>
        <begin position="462"/>
        <end position="479"/>
    </location>
</feature>
<feature type="transmembrane region" description="Helical" evidence="6">
    <location>
        <begin position="570"/>
        <end position="586"/>
    </location>
</feature>
<dbReference type="OrthoDB" id="9762947at2"/>
<proteinExistence type="predicted"/>
<dbReference type="STRING" id="604089.SAMN04487942_2741"/>
<accession>A0A1H8PLA7</accession>
<dbReference type="RefSeq" id="WP_091172184.1">
    <property type="nucleotide sequence ID" value="NZ_CBCSFM010000006.1"/>
</dbReference>
<feature type="transmembrane region" description="Helical" evidence="6">
    <location>
        <begin position="302"/>
        <end position="326"/>
    </location>
</feature>
<evidence type="ECO:0000256" key="3">
    <source>
        <dbReference type="ARBA" id="ARBA00022692"/>
    </source>
</evidence>
<gene>
    <name evidence="8" type="ORF">SAMN04487942_2741</name>
</gene>
<dbReference type="GO" id="GO:0016020">
    <property type="term" value="C:membrane"/>
    <property type="evidence" value="ECO:0007669"/>
    <property type="project" value="UniProtKB-SubCell"/>
</dbReference>
<protein>
    <submittedName>
        <fullName evidence="8">Amino acid transporter</fullName>
    </submittedName>
</protein>
<dbReference type="InterPro" id="IPR002293">
    <property type="entry name" value="AA/rel_permease1"/>
</dbReference>
<evidence type="ECO:0000256" key="4">
    <source>
        <dbReference type="ARBA" id="ARBA00022989"/>
    </source>
</evidence>
<keyword evidence="4 6" id="KW-1133">Transmembrane helix</keyword>
<name>A0A1H8PLA7_9FLAO</name>
<feature type="domain" description="Cationic amino acid transporter C-terminal" evidence="7">
    <location>
        <begin position="593"/>
        <end position="636"/>
    </location>
</feature>
<feature type="transmembrane region" description="Helical" evidence="6">
    <location>
        <begin position="613"/>
        <end position="631"/>
    </location>
</feature>
<feature type="transmembrane region" description="Helical" evidence="6">
    <location>
        <begin position="66"/>
        <end position="86"/>
    </location>
</feature>
<comment type="subcellular location">
    <subcellularLocation>
        <location evidence="1">Membrane</location>
        <topology evidence="1">Multi-pass membrane protein</topology>
    </subcellularLocation>
</comment>
<feature type="transmembrane region" description="Helical" evidence="6">
    <location>
        <begin position="346"/>
        <end position="366"/>
    </location>
</feature>
<dbReference type="Pfam" id="PF13906">
    <property type="entry name" value="AA_permease_C"/>
    <property type="match status" value="1"/>
</dbReference>
<dbReference type="Pfam" id="PF13520">
    <property type="entry name" value="AA_permease_2"/>
    <property type="match status" value="1"/>
</dbReference>
<keyword evidence="2" id="KW-0813">Transport</keyword>